<keyword evidence="9" id="KW-1185">Reference proteome</keyword>
<evidence type="ECO:0000256" key="7">
    <source>
        <dbReference type="SAM" id="Phobius"/>
    </source>
</evidence>
<keyword evidence="3" id="KW-1003">Cell membrane</keyword>
<keyword evidence="5 7" id="KW-1133">Transmembrane helix</keyword>
<sequence>MRAFSHNVLLTIFWMLVTESFTLANFLVGFFISFLLLLLARSLFDPTSRRYFTLAWKLPRFVALMFWEILLSSLQVARAVLSPRVRIRPGILAYPLEARSDLEITLLANLITLTPGTLSLDVSTDRRVLYVHGMFMDDPKAVMSSIHHSLEKAVLEVTR</sequence>
<dbReference type="PIRSF" id="PIRSF019239">
    <property type="entry name" value="MrpE"/>
    <property type="match status" value="1"/>
</dbReference>
<comment type="caution">
    <text evidence="8">The sequence shown here is derived from an EMBL/GenBank/DDBJ whole genome shotgun (WGS) entry which is preliminary data.</text>
</comment>
<keyword evidence="6 7" id="KW-0472">Membrane</keyword>
<evidence type="ECO:0000256" key="6">
    <source>
        <dbReference type="ARBA" id="ARBA00023136"/>
    </source>
</evidence>
<accession>A0A399F434</accession>
<evidence type="ECO:0000256" key="2">
    <source>
        <dbReference type="ARBA" id="ARBA00006228"/>
    </source>
</evidence>
<evidence type="ECO:0000256" key="4">
    <source>
        <dbReference type="ARBA" id="ARBA00022692"/>
    </source>
</evidence>
<feature type="transmembrane region" description="Helical" evidence="7">
    <location>
        <begin position="12"/>
        <end position="40"/>
    </location>
</feature>
<gene>
    <name evidence="8" type="primary">mrpE</name>
    <name evidence="8" type="ORF">Mlute_00128</name>
</gene>
<keyword evidence="4 7" id="KW-0812">Transmembrane</keyword>
<evidence type="ECO:0000256" key="5">
    <source>
        <dbReference type="ARBA" id="ARBA00022989"/>
    </source>
</evidence>
<evidence type="ECO:0000313" key="9">
    <source>
        <dbReference type="Proteomes" id="UP000265800"/>
    </source>
</evidence>
<dbReference type="RefSeq" id="WP_119358849.1">
    <property type="nucleotide sequence ID" value="NZ_QWKZ01000002.1"/>
</dbReference>
<reference evidence="8 9" key="1">
    <citation type="submission" date="2018-08" db="EMBL/GenBank/DDBJ databases">
        <title>Meiothermus luteus KCTC 52599 genome sequencing project.</title>
        <authorList>
            <person name="Da Costa M.S."/>
            <person name="Albuquerque L."/>
            <person name="Raposo P."/>
            <person name="Froufe H.J.C."/>
            <person name="Barroso C.S."/>
            <person name="Egas C."/>
        </authorList>
    </citation>
    <scope>NUCLEOTIDE SEQUENCE [LARGE SCALE GENOMIC DNA]</scope>
    <source>
        <strain evidence="8 9">KCTC 52599</strain>
    </source>
</reference>
<feature type="transmembrane region" description="Helical" evidence="7">
    <location>
        <begin position="61"/>
        <end position="81"/>
    </location>
</feature>
<evidence type="ECO:0000256" key="1">
    <source>
        <dbReference type="ARBA" id="ARBA00004651"/>
    </source>
</evidence>
<dbReference type="PANTHER" id="PTHR34584">
    <property type="entry name" value="NA(+)/H(+) ANTIPORTER SUBUNIT E1"/>
    <property type="match status" value="1"/>
</dbReference>
<dbReference type="GO" id="GO:0008324">
    <property type="term" value="F:monoatomic cation transmembrane transporter activity"/>
    <property type="evidence" value="ECO:0007669"/>
    <property type="project" value="InterPro"/>
</dbReference>
<dbReference type="AlphaFoldDB" id="A0A399F434"/>
<name>A0A399F434_9DEIN</name>
<dbReference type="Proteomes" id="UP000265800">
    <property type="component" value="Unassembled WGS sequence"/>
</dbReference>
<proteinExistence type="inferred from homology"/>
<protein>
    <submittedName>
        <fullName evidence="8">Na(+)/H(+) antiporter subunit E</fullName>
    </submittedName>
</protein>
<dbReference type="PANTHER" id="PTHR34584:SF1">
    <property type="entry name" value="NA(+)_H(+) ANTIPORTER SUBUNIT E1"/>
    <property type="match status" value="1"/>
</dbReference>
<evidence type="ECO:0000256" key="3">
    <source>
        <dbReference type="ARBA" id="ARBA00022475"/>
    </source>
</evidence>
<organism evidence="8 9">
    <name type="scientific">Meiothermus luteus</name>
    <dbReference type="NCBI Taxonomy" id="2026184"/>
    <lineage>
        <taxon>Bacteria</taxon>
        <taxon>Thermotogati</taxon>
        <taxon>Deinococcota</taxon>
        <taxon>Deinococci</taxon>
        <taxon>Thermales</taxon>
        <taxon>Thermaceae</taxon>
        <taxon>Meiothermus</taxon>
    </lineage>
</organism>
<comment type="subcellular location">
    <subcellularLocation>
        <location evidence="1">Cell membrane</location>
        <topology evidence="1">Multi-pass membrane protein</topology>
    </subcellularLocation>
</comment>
<dbReference type="GO" id="GO:0005886">
    <property type="term" value="C:plasma membrane"/>
    <property type="evidence" value="ECO:0007669"/>
    <property type="project" value="UniProtKB-SubCell"/>
</dbReference>
<dbReference type="OrthoDB" id="9800498at2"/>
<dbReference type="EMBL" id="QWKZ01000002">
    <property type="protein sequence ID" value="RIH90009.1"/>
    <property type="molecule type" value="Genomic_DNA"/>
</dbReference>
<dbReference type="InterPro" id="IPR002758">
    <property type="entry name" value="Cation_antiport_E"/>
</dbReference>
<evidence type="ECO:0000313" key="8">
    <source>
        <dbReference type="EMBL" id="RIH90009.1"/>
    </source>
</evidence>
<comment type="similarity">
    <text evidence="2">Belongs to the CPA3 antiporters (TC 2.A.63) subunit E family.</text>
</comment>
<dbReference type="Pfam" id="PF01899">
    <property type="entry name" value="MNHE"/>
    <property type="match status" value="1"/>
</dbReference>